<feature type="compositionally biased region" description="Low complexity" evidence="1">
    <location>
        <begin position="112"/>
        <end position="131"/>
    </location>
</feature>
<gene>
    <name evidence="2" type="ORF">LTR82_017906</name>
</gene>
<comment type="caution">
    <text evidence="2">The sequence shown here is derived from an EMBL/GenBank/DDBJ whole genome shotgun (WGS) entry which is preliminary data.</text>
</comment>
<dbReference type="AlphaFoldDB" id="A0AAN6F5L2"/>
<accession>A0AAN6F5L2</accession>
<protein>
    <submittedName>
        <fullName evidence="2">Uncharacterized protein</fullName>
    </submittedName>
</protein>
<sequence length="226" mass="24123">MSTLGTPRCLYKTDKHSNAIKGGSKRSSSIFDLATMLIPLFLLSLSWNSFPTPLCLTFALRNMDDTAERRRFLAESLDTDDDASQDGSATNSTPTSEMRKRPAQKGGISKLRANARQNQSQNSNTNTGGNAPAASNPGPILCVGTNQMMGGSGVGAHVSVADSQGKYLVIGQSDSVITKAAAVLPNIGGGEFKLWLGAVKPDQKTGKARLYSDVVMKGMDRNYFRT</sequence>
<feature type="compositionally biased region" description="Polar residues" evidence="1">
    <location>
        <begin position="85"/>
        <end position="96"/>
    </location>
</feature>
<dbReference type="EMBL" id="JASUXU010000194">
    <property type="protein sequence ID" value="KAK0302336.1"/>
    <property type="molecule type" value="Genomic_DNA"/>
</dbReference>
<evidence type="ECO:0000313" key="3">
    <source>
        <dbReference type="Proteomes" id="UP001168146"/>
    </source>
</evidence>
<proteinExistence type="predicted"/>
<dbReference type="Proteomes" id="UP001168146">
    <property type="component" value="Unassembled WGS sequence"/>
</dbReference>
<organism evidence="2 3">
    <name type="scientific">Friedmanniomyces endolithicus</name>
    <dbReference type="NCBI Taxonomy" id="329885"/>
    <lineage>
        <taxon>Eukaryota</taxon>
        <taxon>Fungi</taxon>
        <taxon>Dikarya</taxon>
        <taxon>Ascomycota</taxon>
        <taxon>Pezizomycotina</taxon>
        <taxon>Dothideomycetes</taxon>
        <taxon>Dothideomycetidae</taxon>
        <taxon>Mycosphaerellales</taxon>
        <taxon>Teratosphaeriaceae</taxon>
        <taxon>Friedmanniomyces</taxon>
    </lineage>
</organism>
<feature type="region of interest" description="Disordered" evidence="1">
    <location>
        <begin position="75"/>
        <end position="138"/>
    </location>
</feature>
<evidence type="ECO:0000313" key="2">
    <source>
        <dbReference type="EMBL" id="KAK0302336.1"/>
    </source>
</evidence>
<reference evidence="2" key="1">
    <citation type="submission" date="2021-12" db="EMBL/GenBank/DDBJ databases">
        <title>Black yeast isolated from Biological Soil Crust.</title>
        <authorList>
            <person name="Kurbessoian T."/>
        </authorList>
    </citation>
    <scope>NUCLEOTIDE SEQUENCE</scope>
    <source>
        <strain evidence="2">CCFEE 5208</strain>
    </source>
</reference>
<name>A0AAN6F5L2_9PEZI</name>
<evidence type="ECO:0000256" key="1">
    <source>
        <dbReference type="SAM" id="MobiDB-lite"/>
    </source>
</evidence>